<feature type="compositionally biased region" description="Low complexity" evidence="1">
    <location>
        <begin position="9"/>
        <end position="28"/>
    </location>
</feature>
<feature type="region of interest" description="Disordered" evidence="1">
    <location>
        <begin position="1"/>
        <end position="74"/>
    </location>
</feature>
<evidence type="ECO:0000313" key="4">
    <source>
        <dbReference type="Proteomes" id="UP001445472"/>
    </source>
</evidence>
<keyword evidence="2" id="KW-0472">Membrane</keyword>
<gene>
    <name evidence="3" type="ORF">ABT276_14965</name>
</gene>
<dbReference type="Pfam" id="PF19136">
    <property type="entry name" value="DUF5819"/>
    <property type="match status" value="1"/>
</dbReference>
<sequence>MGTGTESIPGPREASGSPAPAGPAERPAPTGPAEPPGLPGPPEFSGPPGPLGPPGPPGATEAFAPRAGPAPGAAPAPPGGMAGLSLPYQVAAAVSLALMAALACVHLAMVFLHVAPSNTVTKQHGAAVDGWVYPEFEQNWKLFAPNPLQQNIAVQVRAEYTARDGSRSTSDWIDLSAQDGAQIRHNLLPSHIQQNQLRRAWDFYAGSHDTENRPEGLRGRLSESYMRRIVMLRLDRHDLGGPIERIQLRASTSAIEAPEWSNEKIDTRPVHRELPWWTVTAADLPGGVDNDRAEAAR</sequence>
<feature type="compositionally biased region" description="Low complexity" evidence="1">
    <location>
        <begin position="58"/>
        <end position="71"/>
    </location>
</feature>
<dbReference type="InterPro" id="IPR043857">
    <property type="entry name" value="DUF5819"/>
</dbReference>
<feature type="compositionally biased region" description="Pro residues" evidence="1">
    <location>
        <begin position="29"/>
        <end position="57"/>
    </location>
</feature>
<evidence type="ECO:0000256" key="2">
    <source>
        <dbReference type="SAM" id="Phobius"/>
    </source>
</evidence>
<keyword evidence="2" id="KW-0812">Transmembrane</keyword>
<comment type="caution">
    <text evidence="3">The sequence shown here is derived from an EMBL/GenBank/DDBJ whole genome shotgun (WGS) entry which is preliminary data.</text>
</comment>
<name>A0ABV1UV27_9ACTN</name>
<evidence type="ECO:0000313" key="3">
    <source>
        <dbReference type="EMBL" id="MER6614646.1"/>
    </source>
</evidence>
<evidence type="ECO:0000256" key="1">
    <source>
        <dbReference type="SAM" id="MobiDB-lite"/>
    </source>
</evidence>
<reference evidence="3 4" key="1">
    <citation type="submission" date="2024-06" db="EMBL/GenBank/DDBJ databases">
        <title>The Natural Products Discovery Center: Release of the First 8490 Sequenced Strains for Exploring Actinobacteria Biosynthetic Diversity.</title>
        <authorList>
            <person name="Kalkreuter E."/>
            <person name="Kautsar S.A."/>
            <person name="Yang D."/>
            <person name="Bader C.D."/>
            <person name="Teijaro C.N."/>
            <person name="Fluegel L."/>
            <person name="Davis C.M."/>
            <person name="Simpson J.R."/>
            <person name="Lauterbach L."/>
            <person name="Steele A.D."/>
            <person name="Gui C."/>
            <person name="Meng S."/>
            <person name="Li G."/>
            <person name="Viehrig K."/>
            <person name="Ye F."/>
            <person name="Su P."/>
            <person name="Kiefer A.F."/>
            <person name="Nichols A."/>
            <person name="Cepeda A.J."/>
            <person name="Yan W."/>
            <person name="Fan B."/>
            <person name="Jiang Y."/>
            <person name="Adhikari A."/>
            <person name="Zheng C.-J."/>
            <person name="Schuster L."/>
            <person name="Cowan T.M."/>
            <person name="Smanski M.J."/>
            <person name="Chevrette M.G."/>
            <person name="De Carvalho L.P.S."/>
            <person name="Shen B."/>
        </authorList>
    </citation>
    <scope>NUCLEOTIDE SEQUENCE [LARGE SCALE GENOMIC DNA]</scope>
    <source>
        <strain evidence="3 4">NPDC000837</strain>
    </source>
</reference>
<keyword evidence="2" id="KW-1133">Transmembrane helix</keyword>
<dbReference type="Proteomes" id="UP001445472">
    <property type="component" value="Unassembled WGS sequence"/>
</dbReference>
<accession>A0ABV1UV27</accession>
<protein>
    <submittedName>
        <fullName evidence="3">DUF5819 family protein</fullName>
    </submittedName>
</protein>
<keyword evidence="4" id="KW-1185">Reference proteome</keyword>
<proteinExistence type="predicted"/>
<dbReference type="EMBL" id="JBEPBX010000011">
    <property type="protein sequence ID" value="MER6614646.1"/>
    <property type="molecule type" value="Genomic_DNA"/>
</dbReference>
<organism evidence="3 4">
    <name type="scientific">Streptomyces xantholiticus</name>
    <dbReference type="NCBI Taxonomy" id="68285"/>
    <lineage>
        <taxon>Bacteria</taxon>
        <taxon>Bacillati</taxon>
        <taxon>Actinomycetota</taxon>
        <taxon>Actinomycetes</taxon>
        <taxon>Kitasatosporales</taxon>
        <taxon>Streptomycetaceae</taxon>
        <taxon>Streptomyces</taxon>
    </lineage>
</organism>
<feature type="transmembrane region" description="Helical" evidence="2">
    <location>
        <begin position="90"/>
        <end position="112"/>
    </location>
</feature>